<proteinExistence type="predicted"/>
<name>A0A1I2RAU3_9LACO</name>
<dbReference type="GeneID" id="29802726"/>
<gene>
    <name evidence="1" type="ORF">SAMN02910432_01030</name>
</gene>
<organism evidence="1 2">
    <name type="scientific">Ligilactobacillus ruminis DSM 20403 = NBRC 102161</name>
    <dbReference type="NCBI Taxonomy" id="1423798"/>
    <lineage>
        <taxon>Bacteria</taxon>
        <taxon>Bacillati</taxon>
        <taxon>Bacillota</taxon>
        <taxon>Bacilli</taxon>
        <taxon>Lactobacillales</taxon>
        <taxon>Lactobacillaceae</taxon>
        <taxon>Ligilactobacillus</taxon>
    </lineage>
</organism>
<dbReference type="OrthoDB" id="9810250at2"/>
<dbReference type="NCBIfam" id="TIGR02366">
    <property type="entry name" value="DHAK_reg"/>
    <property type="match status" value="1"/>
</dbReference>
<evidence type="ECO:0000313" key="1">
    <source>
        <dbReference type="EMBL" id="SFG35707.1"/>
    </source>
</evidence>
<dbReference type="InterPro" id="IPR012738">
    <property type="entry name" value="Tscrpt_reg_DhaS"/>
</dbReference>
<reference evidence="2" key="1">
    <citation type="submission" date="2016-10" db="EMBL/GenBank/DDBJ databases">
        <authorList>
            <person name="Varghese N."/>
            <person name="Submissions S."/>
        </authorList>
    </citation>
    <scope>NUCLEOTIDE SEQUENCE [LARGE SCALE GENOMIC DNA]</scope>
    <source>
        <strain evidence="2">DSM 20403</strain>
    </source>
</reference>
<dbReference type="InterPro" id="IPR009057">
    <property type="entry name" value="Homeodomain-like_sf"/>
</dbReference>
<dbReference type="Proteomes" id="UP000182635">
    <property type="component" value="Unassembled WGS sequence"/>
</dbReference>
<sequence length="174" mass="20499">MSYVIQKKIANVFKKQVSKNGFDHVSVSSIMRATNIRRQTFYECFLDKYDLLRWQVNDTLEEVIDNNIDYLPWQSIMKLFIYEVDANRRYYFECLSQHEIDVSDLFALHLTVLLAHIMDRKKLNKNKKARASMWITCLGISNSIIHNTLSNEPVDYELLVVQAIYAVEFSFNVS</sequence>
<dbReference type="Gene3D" id="1.10.357.10">
    <property type="entry name" value="Tetracycline Repressor, domain 2"/>
    <property type="match status" value="1"/>
</dbReference>
<dbReference type="SUPFAM" id="SSF46689">
    <property type="entry name" value="Homeodomain-like"/>
    <property type="match status" value="1"/>
</dbReference>
<dbReference type="AlphaFoldDB" id="A0A1I2RAU3"/>
<accession>A0A1I2RAU3</accession>
<dbReference type="EMBL" id="FOPI01000014">
    <property type="protein sequence ID" value="SFG35707.1"/>
    <property type="molecule type" value="Genomic_DNA"/>
</dbReference>
<evidence type="ECO:0000313" key="2">
    <source>
        <dbReference type="Proteomes" id="UP000182635"/>
    </source>
</evidence>
<dbReference type="RefSeq" id="WP_014074144.1">
    <property type="nucleotide sequence ID" value="NZ_AYYL01000009.1"/>
</dbReference>
<protein>
    <submittedName>
        <fullName evidence="1">Transcriptional regulator, TetR family</fullName>
    </submittedName>
</protein>